<dbReference type="PROSITE" id="PS50889">
    <property type="entry name" value="S4"/>
    <property type="match status" value="1"/>
</dbReference>
<dbReference type="Pfam" id="PF00900">
    <property type="entry name" value="Ribosomal_S4e"/>
    <property type="match status" value="1"/>
</dbReference>
<dbReference type="GO" id="GO:0019843">
    <property type="term" value="F:rRNA binding"/>
    <property type="evidence" value="ECO:0007669"/>
    <property type="project" value="UniProtKB-UniRule"/>
</dbReference>
<dbReference type="PANTHER" id="PTHR11581:SF0">
    <property type="entry name" value="SMALL RIBOSOMAL SUBUNIT PROTEIN ES4"/>
    <property type="match status" value="1"/>
</dbReference>
<dbReference type="Gene3D" id="3.10.290.10">
    <property type="entry name" value="RNA-binding S4 domain"/>
    <property type="match status" value="1"/>
</dbReference>
<dbReference type="InterPro" id="IPR018199">
    <property type="entry name" value="Ribosomal_eS4_N_CS"/>
</dbReference>
<dbReference type="InterPro" id="IPR038237">
    <property type="entry name" value="Ribosomal_eS4_central_sf"/>
</dbReference>
<dbReference type="FunFam" id="3.10.290.10:FF:000002">
    <property type="entry name" value="40S ribosomal protein S4"/>
    <property type="match status" value="1"/>
</dbReference>
<dbReference type="InterPro" id="IPR036986">
    <property type="entry name" value="S4_RNA-bd_sf"/>
</dbReference>
<dbReference type="SMART" id="SM00363">
    <property type="entry name" value="S4"/>
    <property type="match status" value="1"/>
</dbReference>
<evidence type="ECO:0000256" key="3">
    <source>
        <dbReference type="ARBA" id="ARBA00022884"/>
    </source>
</evidence>
<dbReference type="InterPro" id="IPR014722">
    <property type="entry name" value="Rib_uL2_dom2"/>
</dbReference>
<dbReference type="InterPro" id="IPR041982">
    <property type="entry name" value="Ribosomal_eS4_KOW"/>
</dbReference>
<protein>
    <recommendedName>
        <fullName evidence="6">40S ribosomal protein S4</fullName>
    </recommendedName>
</protein>
<sequence>MARGPKKHLKRLAAPSHWMLDKLSGKWAPRPSAGPRKLRECLPLIIILRNRLKYALTGTEVTKILMQRHIQVNGVVRTDPRFPVGFMDVITIEKTKEHFRLLFDTKGRFQLQRIQPNEAKFILTRVTKVETGLQGIPYVHTDNGQTFRYPDPAIKIHDTVKIDLDTQKITAFIPFELNNLCMVTGGHNLGRVGVITNRERHPGSFDIVHVTDSVGHSFATRLGNVFVIGKGSTTFVSLLSSKGVRKSRMDDRTAALKKRGEKVEVVA</sequence>
<name>G8FUE6_ACYSU</name>
<evidence type="ECO:0000259" key="7">
    <source>
        <dbReference type="SMART" id="SM00363"/>
    </source>
</evidence>
<dbReference type="InterPro" id="IPR000876">
    <property type="entry name" value="Ribosomal_eS4"/>
</dbReference>
<comment type="similarity">
    <text evidence="1 6">Belongs to the eukaryotic ribosomal protein eS4 family.</text>
</comment>
<dbReference type="PIRSF" id="PIRSF002116">
    <property type="entry name" value="Ribosomal_S4"/>
    <property type="match status" value="1"/>
</dbReference>
<organism evidence="8">
    <name type="scientific">Acytostelium subglobosum</name>
    <name type="common">Slime mold</name>
    <dbReference type="NCBI Taxonomy" id="361139"/>
    <lineage>
        <taxon>Eukaryota</taxon>
        <taxon>Amoebozoa</taxon>
        <taxon>Evosea</taxon>
        <taxon>Eumycetozoa</taxon>
        <taxon>Dictyostelia</taxon>
        <taxon>Acytosteliales</taxon>
        <taxon>Acytosteliaceae</taxon>
        <taxon>Acytostelium</taxon>
    </lineage>
</organism>
<dbReference type="Gene3D" id="2.30.30.30">
    <property type="match status" value="1"/>
</dbReference>
<accession>G8FUE6</accession>
<keyword evidence="3 6" id="KW-0694">RNA-binding</keyword>
<dbReference type="GO" id="GO:0006412">
    <property type="term" value="P:translation"/>
    <property type="evidence" value="ECO:0007669"/>
    <property type="project" value="InterPro"/>
</dbReference>
<dbReference type="Pfam" id="PF08071">
    <property type="entry name" value="RS4NT"/>
    <property type="match status" value="1"/>
</dbReference>
<evidence type="ECO:0000256" key="2">
    <source>
        <dbReference type="ARBA" id="ARBA00022730"/>
    </source>
</evidence>
<evidence type="ECO:0000256" key="5">
    <source>
        <dbReference type="ARBA" id="ARBA00023274"/>
    </source>
</evidence>
<dbReference type="InterPro" id="IPR002942">
    <property type="entry name" value="S4_RNA-bd"/>
</dbReference>
<dbReference type="SUPFAM" id="SSF55174">
    <property type="entry name" value="Alpha-L RNA-binding motif"/>
    <property type="match status" value="1"/>
</dbReference>
<keyword evidence="2 6" id="KW-0699">rRNA-binding</keyword>
<keyword evidence="5 6" id="KW-0687">Ribonucleoprotein</keyword>
<dbReference type="Gene3D" id="2.40.50.740">
    <property type="match status" value="1"/>
</dbReference>
<evidence type="ECO:0000256" key="4">
    <source>
        <dbReference type="ARBA" id="ARBA00022980"/>
    </source>
</evidence>
<dbReference type="HAMAP" id="MF_00485">
    <property type="entry name" value="Ribosomal_eS4"/>
    <property type="match status" value="1"/>
</dbReference>
<dbReference type="GO" id="GO:0003735">
    <property type="term" value="F:structural constituent of ribosome"/>
    <property type="evidence" value="ECO:0007669"/>
    <property type="project" value="UniProtKB-UniRule"/>
</dbReference>
<dbReference type="InterPro" id="IPR032277">
    <property type="entry name" value="Ribosomal_eS4_C"/>
</dbReference>
<dbReference type="CDD" id="cd06087">
    <property type="entry name" value="KOW_RPS4"/>
    <property type="match status" value="1"/>
</dbReference>
<dbReference type="FunFam" id="2.30.30.30:FF:000005">
    <property type="entry name" value="40S ribosomal protein S4"/>
    <property type="match status" value="1"/>
</dbReference>
<dbReference type="InterPro" id="IPR013845">
    <property type="entry name" value="Ribosomal_eS4_central_region"/>
</dbReference>
<dbReference type="Pfam" id="PF01479">
    <property type="entry name" value="S4"/>
    <property type="match status" value="1"/>
</dbReference>
<feature type="domain" description="RNA-binding S4" evidence="7">
    <location>
        <begin position="42"/>
        <end position="106"/>
    </location>
</feature>
<evidence type="ECO:0000256" key="1">
    <source>
        <dbReference type="ARBA" id="ARBA00007500"/>
    </source>
</evidence>
<dbReference type="FunFam" id="2.40.50.740:FF:000001">
    <property type="entry name" value="40S ribosomal protein S4"/>
    <property type="match status" value="1"/>
</dbReference>
<dbReference type="InterPro" id="IPR013843">
    <property type="entry name" value="Ribosomal_eS4_N"/>
</dbReference>
<dbReference type="PROSITE" id="PS00528">
    <property type="entry name" value="RIBOSOMAL_S4E"/>
    <property type="match status" value="1"/>
</dbReference>
<evidence type="ECO:0000313" key="8">
    <source>
        <dbReference type="EMBL" id="AER57863.1"/>
    </source>
</evidence>
<dbReference type="EMBL" id="JN048904">
    <property type="protein sequence ID" value="AER57863.1"/>
    <property type="molecule type" value="Genomic_DNA"/>
</dbReference>
<keyword evidence="4 6" id="KW-0689">Ribosomal protein</keyword>
<dbReference type="GO" id="GO:0022627">
    <property type="term" value="C:cytosolic small ribosomal subunit"/>
    <property type="evidence" value="ECO:0007669"/>
    <property type="project" value="TreeGrafter"/>
</dbReference>
<evidence type="ECO:0000256" key="6">
    <source>
        <dbReference type="PIRNR" id="PIRNR002116"/>
    </source>
</evidence>
<dbReference type="PANTHER" id="PTHR11581">
    <property type="entry name" value="30S/40S RIBOSOMAL PROTEIN S4"/>
    <property type="match status" value="1"/>
</dbReference>
<dbReference type="Pfam" id="PF16121">
    <property type="entry name" value="40S_S4_C"/>
    <property type="match status" value="1"/>
</dbReference>
<dbReference type="AlphaFoldDB" id="G8FUE6"/>
<dbReference type="CDD" id="cd00165">
    <property type="entry name" value="S4"/>
    <property type="match status" value="1"/>
</dbReference>
<proteinExistence type="inferred from homology"/>
<reference evidence="8" key="1">
    <citation type="submission" date="2011-06" db="EMBL/GenBank/DDBJ databases">
        <title>Phenotypic evolution in the social amoebas.</title>
        <authorList>
            <person name="Schaap P."/>
            <person name="Lawal H.M."/>
            <person name="Urushira H."/>
        </authorList>
    </citation>
    <scope>NUCLEOTIDE SEQUENCE</scope>
</reference>